<name>A0ABM4D9L8_HYDVU</name>
<keyword evidence="4" id="KW-0539">Nucleus</keyword>
<dbReference type="RefSeq" id="XP_065671020.1">
    <property type="nucleotide sequence ID" value="XM_065814948.1"/>
</dbReference>
<dbReference type="Gene3D" id="4.10.280.10">
    <property type="entry name" value="Helix-loop-helix DNA-binding domain"/>
    <property type="match status" value="1"/>
</dbReference>
<accession>A0ABM4D9L8</accession>
<feature type="region of interest" description="Disordered" evidence="5">
    <location>
        <begin position="118"/>
        <end position="137"/>
    </location>
</feature>
<protein>
    <submittedName>
        <fullName evidence="8">Transcription factor HES-1-B</fullName>
    </submittedName>
</protein>
<evidence type="ECO:0000256" key="4">
    <source>
        <dbReference type="ARBA" id="ARBA00023242"/>
    </source>
</evidence>
<evidence type="ECO:0000256" key="3">
    <source>
        <dbReference type="ARBA" id="ARBA00023163"/>
    </source>
</evidence>
<gene>
    <name evidence="8" type="primary">LOC101238831</name>
</gene>
<evidence type="ECO:0000259" key="6">
    <source>
        <dbReference type="PROSITE" id="PS50888"/>
    </source>
</evidence>
<evidence type="ECO:0000256" key="5">
    <source>
        <dbReference type="SAM" id="MobiDB-lite"/>
    </source>
</evidence>
<evidence type="ECO:0000313" key="8">
    <source>
        <dbReference type="RefSeq" id="XP_065671020.1"/>
    </source>
</evidence>
<evidence type="ECO:0000256" key="1">
    <source>
        <dbReference type="ARBA" id="ARBA00004123"/>
    </source>
</evidence>
<dbReference type="Pfam" id="PF00010">
    <property type="entry name" value="HLH"/>
    <property type="match status" value="1"/>
</dbReference>
<dbReference type="InterPro" id="IPR036638">
    <property type="entry name" value="HLH_DNA-bd_sf"/>
</dbReference>
<dbReference type="CDD" id="cd11410">
    <property type="entry name" value="bHLH_O_HES"/>
    <property type="match status" value="1"/>
</dbReference>
<dbReference type="Proteomes" id="UP001652625">
    <property type="component" value="Chromosome 13"/>
</dbReference>
<keyword evidence="2" id="KW-0805">Transcription regulation</keyword>
<dbReference type="SMART" id="SM00353">
    <property type="entry name" value="HLH"/>
    <property type="match status" value="1"/>
</dbReference>
<organism evidence="7 8">
    <name type="scientific">Hydra vulgaris</name>
    <name type="common">Hydra</name>
    <name type="synonym">Hydra attenuata</name>
    <dbReference type="NCBI Taxonomy" id="6087"/>
    <lineage>
        <taxon>Eukaryota</taxon>
        <taxon>Metazoa</taxon>
        <taxon>Cnidaria</taxon>
        <taxon>Hydrozoa</taxon>
        <taxon>Hydroidolina</taxon>
        <taxon>Anthoathecata</taxon>
        <taxon>Aplanulata</taxon>
        <taxon>Hydridae</taxon>
        <taxon>Hydra</taxon>
    </lineage>
</organism>
<evidence type="ECO:0000313" key="7">
    <source>
        <dbReference type="Proteomes" id="UP001652625"/>
    </source>
</evidence>
<dbReference type="PROSITE" id="PS50888">
    <property type="entry name" value="BHLH"/>
    <property type="match status" value="1"/>
</dbReference>
<dbReference type="GeneID" id="101238831"/>
<feature type="domain" description="BHLH" evidence="6">
    <location>
        <begin position="12"/>
        <end position="69"/>
    </location>
</feature>
<keyword evidence="7" id="KW-1185">Reference proteome</keyword>
<keyword evidence="3" id="KW-0804">Transcription</keyword>
<dbReference type="SUPFAM" id="SSF47459">
    <property type="entry name" value="HLH, helix-loop-helix DNA-binding domain"/>
    <property type="match status" value="1"/>
</dbReference>
<comment type="subcellular location">
    <subcellularLocation>
        <location evidence="1">Nucleus</location>
    </subcellularLocation>
</comment>
<evidence type="ECO:0000256" key="2">
    <source>
        <dbReference type="ARBA" id="ARBA00023015"/>
    </source>
</evidence>
<dbReference type="PANTHER" id="PTHR10985">
    <property type="entry name" value="BASIC HELIX-LOOP-HELIX TRANSCRIPTION FACTOR, HES-RELATED"/>
    <property type="match status" value="1"/>
</dbReference>
<dbReference type="InterPro" id="IPR050370">
    <property type="entry name" value="HES_HEY"/>
</dbReference>
<reference evidence="8" key="1">
    <citation type="submission" date="2025-08" db="UniProtKB">
        <authorList>
            <consortium name="RefSeq"/>
        </authorList>
    </citation>
    <scope>IDENTIFICATION</scope>
</reference>
<dbReference type="InterPro" id="IPR011598">
    <property type="entry name" value="bHLH_dom"/>
</dbReference>
<sequence length="172" mass="20149">MTDTERHPMKEKRRANKPLLERKRRARINNSLNDMKHLVLSFLNKDATKFTKMEKVDILDMTVHYLQQQFKSSGEQYSSVYRSGYEDCKHAMYQNIMAMDIDLQTKYQIMSQMSTAFESSHHLSTPPPSPSSERSNSPLISYTSTRIFLPSPNLPKQKNLPTKCNLVWRPYE</sequence>
<proteinExistence type="predicted"/>